<comment type="subunit">
    <text evidence="1">Homodimer.</text>
</comment>
<dbReference type="Pfam" id="PF07876">
    <property type="entry name" value="Dabb"/>
    <property type="match status" value="2"/>
</dbReference>
<protein>
    <recommendedName>
        <fullName evidence="2">Stress-response A/B barrel domain-containing protein</fullName>
    </recommendedName>
</protein>
<dbReference type="SMART" id="SM00886">
    <property type="entry name" value="Dabb"/>
    <property type="match status" value="2"/>
</dbReference>
<feature type="domain" description="Stress-response A/B barrel" evidence="2">
    <location>
        <begin position="119"/>
        <end position="213"/>
    </location>
</feature>
<reference evidence="3 4" key="1">
    <citation type="journal article" date="2019" name="Plant Biotechnol. J.">
        <title>The red bayberry genome and genetic basis of sex determination.</title>
        <authorList>
            <person name="Jia H.M."/>
            <person name="Jia H.J."/>
            <person name="Cai Q.L."/>
            <person name="Wang Y."/>
            <person name="Zhao H.B."/>
            <person name="Yang W.F."/>
            <person name="Wang G.Y."/>
            <person name="Li Y.H."/>
            <person name="Zhan D.L."/>
            <person name="Shen Y.T."/>
            <person name="Niu Q.F."/>
            <person name="Chang L."/>
            <person name="Qiu J."/>
            <person name="Zhao L."/>
            <person name="Xie H.B."/>
            <person name="Fu W.Y."/>
            <person name="Jin J."/>
            <person name="Li X.W."/>
            <person name="Jiao Y."/>
            <person name="Zhou C.C."/>
            <person name="Tu T."/>
            <person name="Chai C.Y."/>
            <person name="Gao J.L."/>
            <person name="Fan L.J."/>
            <person name="van de Weg E."/>
            <person name="Wang J.Y."/>
            <person name="Gao Z.S."/>
        </authorList>
    </citation>
    <scope>NUCLEOTIDE SEQUENCE [LARGE SCALE GENOMIC DNA]</scope>
    <source>
        <tissue evidence="3">Leaves</tissue>
    </source>
</reference>
<proteinExistence type="predicted"/>
<evidence type="ECO:0000313" key="4">
    <source>
        <dbReference type="Proteomes" id="UP000516437"/>
    </source>
</evidence>
<dbReference type="Gene3D" id="3.30.70.100">
    <property type="match status" value="2"/>
</dbReference>
<dbReference type="PROSITE" id="PS51502">
    <property type="entry name" value="S_R_A_B_BARREL"/>
    <property type="match status" value="2"/>
</dbReference>
<evidence type="ECO:0000259" key="2">
    <source>
        <dbReference type="PROSITE" id="PS51502"/>
    </source>
</evidence>
<dbReference type="InterPro" id="IPR013097">
    <property type="entry name" value="Dabb"/>
</dbReference>
<feature type="domain" description="Stress-response A/B barrel" evidence="2">
    <location>
        <begin position="6"/>
        <end position="102"/>
    </location>
</feature>
<dbReference type="PANTHER" id="PTHR33178:SF3">
    <property type="entry name" value="STRESS-RESPONSE A_B BARREL DOMAIN-CONTAINING PROTEIN UP3"/>
    <property type="match status" value="1"/>
</dbReference>
<keyword evidence="4" id="KW-1185">Reference proteome</keyword>
<comment type="caution">
    <text evidence="3">The sequence shown here is derived from an EMBL/GenBank/DDBJ whole genome shotgun (WGS) entry which is preliminary data.</text>
</comment>
<accession>A0A6A1UKW9</accession>
<evidence type="ECO:0000256" key="1">
    <source>
        <dbReference type="ARBA" id="ARBA00011738"/>
    </source>
</evidence>
<dbReference type="Proteomes" id="UP000516437">
    <property type="component" value="Unassembled WGS sequence"/>
</dbReference>
<dbReference type="InterPro" id="IPR011008">
    <property type="entry name" value="Dimeric_a/b-barrel"/>
</dbReference>
<dbReference type="EMBL" id="RXIC02000100">
    <property type="protein sequence ID" value="KAB1201045.1"/>
    <property type="molecule type" value="Genomic_DNA"/>
</dbReference>
<dbReference type="AlphaFoldDB" id="A0A6A1UKW9"/>
<evidence type="ECO:0000313" key="3">
    <source>
        <dbReference type="EMBL" id="KAB1201045.1"/>
    </source>
</evidence>
<organism evidence="3 4">
    <name type="scientific">Morella rubra</name>
    <name type="common">Chinese bayberry</name>
    <dbReference type="NCBI Taxonomy" id="262757"/>
    <lineage>
        <taxon>Eukaryota</taxon>
        <taxon>Viridiplantae</taxon>
        <taxon>Streptophyta</taxon>
        <taxon>Embryophyta</taxon>
        <taxon>Tracheophyta</taxon>
        <taxon>Spermatophyta</taxon>
        <taxon>Magnoliopsida</taxon>
        <taxon>eudicotyledons</taxon>
        <taxon>Gunneridae</taxon>
        <taxon>Pentapetalae</taxon>
        <taxon>rosids</taxon>
        <taxon>fabids</taxon>
        <taxon>Fagales</taxon>
        <taxon>Myricaceae</taxon>
        <taxon>Morella</taxon>
    </lineage>
</organism>
<dbReference type="OrthoDB" id="42919at2759"/>
<gene>
    <name evidence="3" type="ORF">CJ030_MR0G005160</name>
</gene>
<dbReference type="SUPFAM" id="SSF54909">
    <property type="entry name" value="Dimeric alpha+beta barrel"/>
    <property type="match status" value="2"/>
</dbReference>
<dbReference type="PANTHER" id="PTHR33178">
    <property type="match status" value="1"/>
</dbReference>
<name>A0A6A1UKW9_9ROSI</name>
<sequence>MSYQTIEHVVLFKVKDDADPSKVNLWLDALNGLISLDQVLHLTAGPVLRTRSSSASLHFTHILHSRYRSEQDLAAYSVHPSHVSVVKEQGQPLVDDIMAIDWVAEVLDLHMEPPRAGSAVRVSFFKLKENLGEDAKSEILGRIKGIKDCFPQINQFTFGENFSPGRAQGFSLAWLAVLPVQSELEAMDSNDDQAFVEEKKFKDFVESDLVVDYVIPSPQCSSG</sequence>
<dbReference type="InterPro" id="IPR044662">
    <property type="entry name" value="HS1/DABB1-like"/>
</dbReference>